<dbReference type="InterPro" id="IPR017482">
    <property type="entry name" value="Lambda-type_endonuclease"/>
</dbReference>
<dbReference type="Gene3D" id="3.90.320.10">
    <property type="match status" value="1"/>
</dbReference>
<dbReference type="InterPro" id="IPR051703">
    <property type="entry name" value="NF-kappa-B_Signaling_Reg"/>
</dbReference>
<dbReference type="GO" id="GO:0004519">
    <property type="term" value="F:endonuclease activity"/>
    <property type="evidence" value="ECO:0007669"/>
    <property type="project" value="UniProtKB-KW"/>
</dbReference>
<dbReference type="InterPro" id="IPR019080">
    <property type="entry name" value="YqaJ_viral_recombinase"/>
</dbReference>
<dbReference type="RefSeq" id="WP_046916301.1">
    <property type="nucleotide sequence ID" value="NZ_JADBGF010000001.1"/>
</dbReference>
<comment type="caution">
    <text evidence="2">The sequence shown here is derived from an EMBL/GenBank/DDBJ whole genome shotgun (WGS) entry which is preliminary data.</text>
</comment>
<keyword evidence="2" id="KW-0378">Hydrolase</keyword>
<feature type="domain" description="YqaJ viral recombinase" evidence="1">
    <location>
        <begin position="28"/>
        <end position="161"/>
    </location>
</feature>
<protein>
    <submittedName>
        <fullName evidence="2">Putative phage-type endonuclease</fullName>
    </submittedName>
</protein>
<dbReference type="Proteomes" id="UP000629287">
    <property type="component" value="Unassembled WGS sequence"/>
</dbReference>
<dbReference type="InterPro" id="IPR011604">
    <property type="entry name" value="PDDEXK-like_dom_sf"/>
</dbReference>
<evidence type="ECO:0000313" key="3">
    <source>
        <dbReference type="Proteomes" id="UP000629287"/>
    </source>
</evidence>
<dbReference type="NCBIfam" id="TIGR03033">
    <property type="entry name" value="phage_rel_nuc"/>
    <property type="match status" value="1"/>
</dbReference>
<reference evidence="2 3" key="1">
    <citation type="submission" date="2020-10" db="EMBL/GenBank/DDBJ databases">
        <title>Sequencing the genomes of 1000 actinobacteria strains.</title>
        <authorList>
            <person name="Klenk H.-P."/>
        </authorList>
    </citation>
    <scope>NUCLEOTIDE SEQUENCE [LARGE SCALE GENOMIC DNA]</scope>
    <source>
        <strain evidence="2 3">DSM 41803</strain>
    </source>
</reference>
<dbReference type="OrthoDB" id="3197230at2"/>
<dbReference type="InterPro" id="IPR011335">
    <property type="entry name" value="Restrct_endonuc-II-like"/>
</dbReference>
<sequence>MATVAQAGVDAPAAGPTVLGFFEPGSDQWHAARANGIGGSEIAAVMGLSPYESRFSLWHRKKGLIGPVEESDVMYWGKIHEPAICAEFAKRHPDGEVRPSPTYAAAGRPWQVVNPDRLILDGEWKTTAIVEAKTSRDAEGWGEEGTAEIPVHYRAQCQWYMDALVVPRCHVAVLIAGSEYREYVVDYDPADALKMREAATEFMRTLADDERPSIDGHSATYQAIREIPEGMDPVDVEIPTLLRDRFYAAQDAAWTAEDELTACKGELLDAVGTGQRAVCEGQRIATRTVRNGSTYSLMPARTRRNAR</sequence>
<evidence type="ECO:0000313" key="2">
    <source>
        <dbReference type="EMBL" id="MBE1597144.1"/>
    </source>
</evidence>
<dbReference type="PANTHER" id="PTHR46609:SF6">
    <property type="entry name" value="EXONUCLEASE, PHAGE-TYPE_RECB, C-TERMINAL DOMAIN-CONTAINING PROTEIN-RELATED"/>
    <property type="match status" value="1"/>
</dbReference>
<keyword evidence="3" id="KW-1185">Reference proteome</keyword>
<dbReference type="EMBL" id="JADBGF010000001">
    <property type="protein sequence ID" value="MBE1597144.1"/>
    <property type="molecule type" value="Genomic_DNA"/>
</dbReference>
<name>A0A8I0P4N5_9ACTN</name>
<dbReference type="PANTHER" id="PTHR46609">
    <property type="entry name" value="EXONUCLEASE, PHAGE-TYPE/RECB, C-TERMINAL DOMAIN-CONTAINING PROTEIN"/>
    <property type="match status" value="1"/>
</dbReference>
<dbReference type="SUPFAM" id="SSF52980">
    <property type="entry name" value="Restriction endonuclease-like"/>
    <property type="match status" value="1"/>
</dbReference>
<organism evidence="2 3">
    <name type="scientific">Streptomyces stelliscabiei</name>
    <dbReference type="NCBI Taxonomy" id="146820"/>
    <lineage>
        <taxon>Bacteria</taxon>
        <taxon>Bacillati</taxon>
        <taxon>Actinomycetota</taxon>
        <taxon>Actinomycetes</taxon>
        <taxon>Kitasatosporales</taxon>
        <taxon>Streptomycetaceae</taxon>
        <taxon>Streptomyces</taxon>
    </lineage>
</organism>
<dbReference type="AlphaFoldDB" id="A0A8I0P4N5"/>
<keyword evidence="2" id="KW-0255">Endonuclease</keyword>
<evidence type="ECO:0000259" key="1">
    <source>
        <dbReference type="Pfam" id="PF09588"/>
    </source>
</evidence>
<accession>A0A8I0P4N5</accession>
<dbReference type="GeneID" id="86827849"/>
<proteinExistence type="predicted"/>
<keyword evidence="2" id="KW-0540">Nuclease</keyword>
<dbReference type="Pfam" id="PF09588">
    <property type="entry name" value="YqaJ"/>
    <property type="match status" value="1"/>
</dbReference>
<gene>
    <name evidence="2" type="ORF">H4687_003273</name>
</gene>